<dbReference type="SMART" id="SM00283">
    <property type="entry name" value="MA"/>
    <property type="match status" value="1"/>
</dbReference>
<evidence type="ECO:0000259" key="5">
    <source>
        <dbReference type="PROSITE" id="PS50113"/>
    </source>
</evidence>
<evidence type="ECO:0000256" key="3">
    <source>
        <dbReference type="SAM" id="Coils"/>
    </source>
</evidence>
<dbReference type="Gene3D" id="3.30.450.20">
    <property type="entry name" value="PAS domain"/>
    <property type="match status" value="1"/>
</dbReference>
<reference evidence="6 7" key="1">
    <citation type="submission" date="2016-08" db="EMBL/GenBank/DDBJ databases">
        <authorList>
            <person name="Loux V."/>
            <person name="Rue O."/>
        </authorList>
    </citation>
    <scope>NUCLEOTIDE SEQUENCE [LARGE SCALE GENOMIC DNA]</scope>
    <source>
        <strain evidence="6 7">AFSSA_08CEB44bac</strain>
    </source>
</reference>
<dbReference type="PROSITE" id="PS50113">
    <property type="entry name" value="PAC"/>
    <property type="match status" value="1"/>
</dbReference>
<accession>A0AAX2CHX5</accession>
<name>A0AAX2CHX5_9BACI</name>
<dbReference type="Proteomes" id="UP000242164">
    <property type="component" value="Unassembled WGS sequence"/>
</dbReference>
<evidence type="ECO:0000256" key="2">
    <source>
        <dbReference type="PROSITE-ProRule" id="PRU00284"/>
    </source>
</evidence>
<dbReference type="SUPFAM" id="SSF55785">
    <property type="entry name" value="PYP-like sensor domain (PAS domain)"/>
    <property type="match status" value="1"/>
</dbReference>
<feature type="coiled-coil region" evidence="3">
    <location>
        <begin position="213"/>
        <end position="268"/>
    </location>
</feature>
<dbReference type="Gene3D" id="6.10.250.3200">
    <property type="match status" value="1"/>
</dbReference>
<dbReference type="Pfam" id="PF13426">
    <property type="entry name" value="PAS_9"/>
    <property type="match status" value="1"/>
</dbReference>
<dbReference type="InterPro" id="IPR004089">
    <property type="entry name" value="MCPsignal_dom"/>
</dbReference>
<dbReference type="AlphaFoldDB" id="A0AAX2CHX5"/>
<evidence type="ECO:0000313" key="7">
    <source>
        <dbReference type="Proteomes" id="UP000242164"/>
    </source>
</evidence>
<sequence>MDIYSNTNGSTQVLDQSLVLAGLEANLAMIEFNLDKEVIWVNEHFAQALGYTVNEMKNKVHQQFCVPSFVNSREYNQLWDNLKQGIKFQEKIQRVTKKGELVWFEATYIPILNEQGAVEAVLKIATDITQRENQTREVVSQLKDLSIDLGNRVNVNSKENMEALYSLREKVTLVSDIAQIIKDISSQTNILSLNAAIEAARVGEHGRGFAVVAEEVRRLANNVENAIKKINSNVESIVKGVATVNDVNKKLQEEVIDNQEKISKTMDEFEKIVN</sequence>
<evidence type="ECO:0000313" key="6">
    <source>
        <dbReference type="EMBL" id="SCL95213.1"/>
    </source>
</evidence>
<dbReference type="InterPro" id="IPR000700">
    <property type="entry name" value="PAS-assoc_C"/>
</dbReference>
<comment type="caution">
    <text evidence="6">The sequence shown here is derived from an EMBL/GenBank/DDBJ whole genome shotgun (WGS) entry which is preliminary data.</text>
</comment>
<proteinExistence type="predicted"/>
<dbReference type="PANTHER" id="PTHR32089:SF112">
    <property type="entry name" value="LYSOZYME-LIKE PROTEIN-RELATED"/>
    <property type="match status" value="1"/>
</dbReference>
<dbReference type="CDD" id="cd00130">
    <property type="entry name" value="PAS"/>
    <property type="match status" value="1"/>
</dbReference>
<dbReference type="InterPro" id="IPR000014">
    <property type="entry name" value="PAS"/>
</dbReference>
<dbReference type="SMART" id="SM00086">
    <property type="entry name" value="PAC"/>
    <property type="match status" value="1"/>
</dbReference>
<gene>
    <name evidence="6" type="ORF">BCB44BAC_02513</name>
</gene>
<dbReference type="SUPFAM" id="SSF58104">
    <property type="entry name" value="Methyl-accepting chemotaxis protein (MCP) signaling domain"/>
    <property type="match status" value="1"/>
</dbReference>
<dbReference type="InterPro" id="IPR001610">
    <property type="entry name" value="PAC"/>
</dbReference>
<keyword evidence="1 2" id="KW-0807">Transducer</keyword>
<protein>
    <submittedName>
        <fullName evidence="6">Methyl-accepting chemotaxis protein</fullName>
    </submittedName>
</protein>
<dbReference type="Pfam" id="PF00015">
    <property type="entry name" value="MCPsignal"/>
    <property type="match status" value="1"/>
</dbReference>
<dbReference type="GO" id="GO:0007165">
    <property type="term" value="P:signal transduction"/>
    <property type="evidence" value="ECO:0007669"/>
    <property type="project" value="UniProtKB-KW"/>
</dbReference>
<evidence type="ECO:0000256" key="1">
    <source>
        <dbReference type="ARBA" id="ARBA00023224"/>
    </source>
</evidence>
<dbReference type="EMBL" id="FMIK01000030">
    <property type="protein sequence ID" value="SCL95213.1"/>
    <property type="molecule type" value="Genomic_DNA"/>
</dbReference>
<organism evidence="6 7">
    <name type="scientific">Bacillus cytotoxicus</name>
    <dbReference type="NCBI Taxonomy" id="580165"/>
    <lineage>
        <taxon>Bacteria</taxon>
        <taxon>Bacillati</taxon>
        <taxon>Bacillota</taxon>
        <taxon>Bacilli</taxon>
        <taxon>Bacillales</taxon>
        <taxon>Bacillaceae</taxon>
        <taxon>Bacillus</taxon>
        <taxon>Bacillus cereus group</taxon>
    </lineage>
</organism>
<dbReference type="PANTHER" id="PTHR32089">
    <property type="entry name" value="METHYL-ACCEPTING CHEMOTAXIS PROTEIN MCPB"/>
    <property type="match status" value="1"/>
</dbReference>
<dbReference type="PROSITE" id="PS50111">
    <property type="entry name" value="CHEMOTAXIS_TRANSDUC_2"/>
    <property type="match status" value="1"/>
</dbReference>
<dbReference type="InterPro" id="IPR035965">
    <property type="entry name" value="PAS-like_dom_sf"/>
</dbReference>
<feature type="domain" description="Methyl-accepting transducer" evidence="4">
    <location>
        <begin position="117"/>
        <end position="274"/>
    </location>
</feature>
<dbReference type="GO" id="GO:0016020">
    <property type="term" value="C:membrane"/>
    <property type="evidence" value="ECO:0007669"/>
    <property type="project" value="InterPro"/>
</dbReference>
<dbReference type="NCBIfam" id="TIGR00229">
    <property type="entry name" value="sensory_box"/>
    <property type="match status" value="1"/>
</dbReference>
<keyword evidence="3" id="KW-0175">Coiled coil</keyword>
<feature type="domain" description="PAC" evidence="5">
    <location>
        <begin position="86"/>
        <end position="140"/>
    </location>
</feature>
<evidence type="ECO:0000259" key="4">
    <source>
        <dbReference type="PROSITE" id="PS50111"/>
    </source>
</evidence>